<name>Q1JMC1_STRPC</name>
<keyword evidence="3" id="KW-0378">Hydrolase</keyword>
<evidence type="ECO:0000259" key="2">
    <source>
        <dbReference type="PROSITE" id="PS51704"/>
    </source>
</evidence>
<gene>
    <name evidence="3" type="ordered locus">MGAS9429_Spy0703</name>
</gene>
<dbReference type="GO" id="GO:0006629">
    <property type="term" value="P:lipid metabolic process"/>
    <property type="evidence" value="ECO:0007669"/>
    <property type="project" value="InterPro"/>
</dbReference>
<keyword evidence="1" id="KW-1133">Transmembrane helix</keyword>
<accession>Q1JMC1</accession>
<organism evidence="3 4">
    <name type="scientific">Streptococcus pyogenes serotype M12 (strain MGAS9429)</name>
    <dbReference type="NCBI Taxonomy" id="370551"/>
    <lineage>
        <taxon>Bacteria</taxon>
        <taxon>Bacillati</taxon>
        <taxon>Bacillota</taxon>
        <taxon>Bacilli</taxon>
        <taxon>Lactobacillales</taxon>
        <taxon>Streptococcaceae</taxon>
        <taxon>Streptococcus</taxon>
    </lineage>
</organism>
<feature type="transmembrane region" description="Helical" evidence="1">
    <location>
        <begin position="274"/>
        <end position="293"/>
    </location>
</feature>
<dbReference type="SUPFAM" id="SSF51695">
    <property type="entry name" value="PLC-like phosphodiesterases"/>
    <property type="match status" value="1"/>
</dbReference>
<dbReference type="GO" id="GO:0008081">
    <property type="term" value="F:phosphoric diester hydrolase activity"/>
    <property type="evidence" value="ECO:0007669"/>
    <property type="project" value="InterPro"/>
</dbReference>
<feature type="transmembrane region" description="Helical" evidence="1">
    <location>
        <begin position="181"/>
        <end position="206"/>
    </location>
</feature>
<evidence type="ECO:0000313" key="4">
    <source>
        <dbReference type="Proteomes" id="UP000002433"/>
    </source>
</evidence>
<feature type="transmembrane region" description="Helical" evidence="1">
    <location>
        <begin position="313"/>
        <end position="330"/>
    </location>
</feature>
<dbReference type="CDD" id="cd08579">
    <property type="entry name" value="GDPD_memb_like"/>
    <property type="match status" value="1"/>
</dbReference>
<dbReference type="Pfam" id="PF03009">
    <property type="entry name" value="GDPD"/>
    <property type="match status" value="1"/>
</dbReference>
<evidence type="ECO:0000256" key="1">
    <source>
        <dbReference type="SAM" id="Phobius"/>
    </source>
</evidence>
<dbReference type="EMBL" id="CP000259">
    <property type="protein sequence ID" value="ABF31891.1"/>
    <property type="molecule type" value="Genomic_DNA"/>
</dbReference>
<dbReference type="InterPro" id="IPR017946">
    <property type="entry name" value="PLC-like_Pdiesterase_TIM-brl"/>
</dbReference>
<dbReference type="PANTHER" id="PTHR46211:SF8">
    <property type="entry name" value="PHOSPHODIESTERASE"/>
    <property type="match status" value="1"/>
</dbReference>
<dbReference type="Proteomes" id="UP000002433">
    <property type="component" value="Chromosome"/>
</dbReference>
<feature type="domain" description="GP-PDE" evidence="2">
    <location>
        <begin position="342"/>
        <end position="570"/>
    </location>
</feature>
<dbReference type="PANTHER" id="PTHR46211">
    <property type="entry name" value="GLYCEROPHOSPHORYL DIESTER PHOSPHODIESTERASE"/>
    <property type="match status" value="1"/>
</dbReference>
<keyword evidence="1" id="KW-0472">Membrane</keyword>
<dbReference type="PROSITE" id="PS51704">
    <property type="entry name" value="GP_PDE"/>
    <property type="match status" value="1"/>
</dbReference>
<dbReference type="AlphaFoldDB" id="Q1JMC1"/>
<dbReference type="Gene3D" id="3.20.20.190">
    <property type="entry name" value="Phosphatidylinositol (PI) phosphodiesterase"/>
    <property type="match status" value="1"/>
</dbReference>
<feature type="transmembrane region" description="Helical" evidence="1">
    <location>
        <begin position="227"/>
        <end position="254"/>
    </location>
</feature>
<dbReference type="KEGG" id="spk:MGAS9429_Spy0703"/>
<reference evidence="3 4" key="1">
    <citation type="journal article" date="2006" name="Proc. Natl. Acad. Sci. U.S.A.">
        <title>Molecular genetic anatomy of inter- and intraserotype variation in the human bacterial pathogen group A Streptococcus.</title>
        <authorList>
            <person name="Beres S.B."/>
            <person name="Richter E.W."/>
            <person name="Nagiec M.J."/>
            <person name="Sumby P."/>
            <person name="Porcella S.F."/>
            <person name="DeLeo F.R."/>
            <person name="Musser J.M."/>
        </authorList>
    </citation>
    <scope>NUCLEOTIDE SEQUENCE [LARGE SCALE GENOMIC DNA]</scope>
    <source>
        <strain evidence="3 4">MGAS9429</strain>
    </source>
</reference>
<feature type="transmembrane region" description="Helical" evidence="1">
    <location>
        <begin position="128"/>
        <end position="155"/>
    </location>
</feature>
<dbReference type="InterPro" id="IPR030395">
    <property type="entry name" value="GP_PDE_dom"/>
</dbReference>
<protein>
    <recommendedName>
        <fullName evidence="2">GP-PDE domain-containing protein</fullName>
    </recommendedName>
</protein>
<feature type="transmembrane region" description="Helical" evidence="1">
    <location>
        <begin position="32"/>
        <end position="59"/>
    </location>
</feature>
<dbReference type="Pfam" id="PF10110">
    <property type="entry name" value="GPDPase_memb"/>
    <property type="match status" value="1"/>
</dbReference>
<keyword evidence="1" id="KW-0812">Transmembrane</keyword>
<proteinExistence type="predicted"/>
<sequence length="591" mass="68312">MSGNELFKIKEISSMTFLSDLISLMTKIRLSWVIKAGIFQLLFVTIANIVLSEFFYFILDVTGQYHLDKDNVVTFLKNPIALALLGAYLFLLAAFIHLEFFALYRIIADQEISFYLFRKQFSYYLRGLWKTFSGYQLLLFLLYILLTIPVLHIGLSSVITQKLYLPEFIVGELSKITSTKYLLYGSLILVFYLNLRLVYFLPLIAINHRTVAQAWRESWQKTKKKHVLLWMKLFAINGLTLVVLSLAISMILIFVDMFNPKGNNIIVQLGALTFTWELIFFTTIFFKLCSAMILKEAIEPQKQYDEPRRSNKAYVVIFIVVTVGFAYQSLERLTFFDTSHSKTVIAHRGLVSAGVENSLEALEGAKKAGSDYVELDLILTKDNHFVVSHDNRLKRLAGVNKTIRNLTLKEVEHLTSHQGHFSGRFVSFDTFYQKAKKLNMPLLIELKPIGTEPGNYVDLFLETYHRLGISKDNKVMSLDLEVIEAIKKKNPSITTGYIIPIQFGFFGDEFVDFYVIEDFSYRSYLSSQAFWNNKEIYVWTINDPKRIEHYLLKPIQGIITDQPALTNQLIKDLKQDNSYFSRLVRIISSLY</sequence>
<dbReference type="HOGENOM" id="CLU_030006_15_2_9"/>
<evidence type="ECO:0000313" key="3">
    <source>
        <dbReference type="EMBL" id="ABF31891.1"/>
    </source>
</evidence>
<dbReference type="InterPro" id="IPR018476">
    <property type="entry name" value="GlyceroP-diester-Pdiesterase_M"/>
</dbReference>
<feature type="transmembrane region" description="Helical" evidence="1">
    <location>
        <begin position="79"/>
        <end position="107"/>
    </location>
</feature>